<gene>
    <name evidence="2" type="ORF">LT679_14105</name>
</gene>
<keyword evidence="3" id="KW-1185">Reference proteome</keyword>
<evidence type="ECO:0000313" key="2">
    <source>
        <dbReference type="EMBL" id="MCD8741744.1"/>
    </source>
</evidence>
<evidence type="ECO:0000313" key="3">
    <source>
        <dbReference type="Proteomes" id="UP001199919"/>
    </source>
</evidence>
<feature type="transmembrane region" description="Helical" evidence="1">
    <location>
        <begin position="120"/>
        <end position="141"/>
    </location>
</feature>
<accession>A0ABS8U769</accession>
<name>A0ABS8U769_9SPHI</name>
<keyword evidence="1" id="KW-0812">Transmembrane</keyword>
<keyword evidence="1" id="KW-0472">Membrane</keyword>
<dbReference type="Proteomes" id="UP001199919">
    <property type="component" value="Unassembled WGS sequence"/>
</dbReference>
<dbReference type="EMBL" id="JAJPWV010000004">
    <property type="protein sequence ID" value="MCD8741744.1"/>
    <property type="molecule type" value="Genomic_DNA"/>
</dbReference>
<protein>
    <submittedName>
        <fullName evidence="2">Uncharacterized protein</fullName>
    </submittedName>
</protein>
<proteinExistence type="predicted"/>
<sequence length="164" mass="19173">MQEYINSGILETYVMGCASEQEAREVLSMKEKYPEVKNALIELENDMERLAASMAIEPPHNLWPQIAHEINEIVLREHNQPQIYREGINTGKEENTGGKPQYIDVESEATHMRIHKVWRWVFAAVFVLGKIFLGFAIYYYLENRQMNEQVNELKTELKQIKSTK</sequence>
<reference evidence="2 3" key="1">
    <citation type="submission" date="2021-12" db="EMBL/GenBank/DDBJ databases">
        <title>Mucilaginibacter roseus genome.</title>
        <authorList>
            <person name="Ferreira J.R."/>
            <person name="Newman J.D."/>
        </authorList>
    </citation>
    <scope>NUCLEOTIDE SEQUENCE [LARGE SCALE GENOMIC DNA]</scope>
    <source>
        <strain evidence="2 3">LMG 28454</strain>
    </source>
</reference>
<evidence type="ECO:0000256" key="1">
    <source>
        <dbReference type="SAM" id="Phobius"/>
    </source>
</evidence>
<comment type="caution">
    <text evidence="2">The sequence shown here is derived from an EMBL/GenBank/DDBJ whole genome shotgun (WGS) entry which is preliminary data.</text>
</comment>
<keyword evidence="1" id="KW-1133">Transmembrane helix</keyword>
<organism evidence="2 3">
    <name type="scientific">Mucilaginibacter roseus</name>
    <dbReference type="NCBI Taxonomy" id="1528868"/>
    <lineage>
        <taxon>Bacteria</taxon>
        <taxon>Pseudomonadati</taxon>
        <taxon>Bacteroidota</taxon>
        <taxon>Sphingobacteriia</taxon>
        <taxon>Sphingobacteriales</taxon>
        <taxon>Sphingobacteriaceae</taxon>
        <taxon>Mucilaginibacter</taxon>
    </lineage>
</organism>
<dbReference type="RefSeq" id="WP_232178251.1">
    <property type="nucleotide sequence ID" value="NZ_JAJPWV010000004.1"/>
</dbReference>